<dbReference type="AlphaFoldDB" id="A0A699UKG2"/>
<proteinExistence type="predicted"/>
<feature type="compositionally biased region" description="Basic and acidic residues" evidence="1">
    <location>
        <begin position="78"/>
        <end position="87"/>
    </location>
</feature>
<sequence>KSISSIGESLSSTGIGHGEKDLIAASEFSEINSFGGRGDELSYNNFSIRQISSSGSQLVSSILGANVLRRMSSPTSSSRRESIFKEEETIEES</sequence>
<organism evidence="2">
    <name type="scientific">Tanacetum cinerariifolium</name>
    <name type="common">Dalmatian daisy</name>
    <name type="synonym">Chrysanthemum cinerariifolium</name>
    <dbReference type="NCBI Taxonomy" id="118510"/>
    <lineage>
        <taxon>Eukaryota</taxon>
        <taxon>Viridiplantae</taxon>
        <taxon>Streptophyta</taxon>
        <taxon>Embryophyta</taxon>
        <taxon>Tracheophyta</taxon>
        <taxon>Spermatophyta</taxon>
        <taxon>Magnoliopsida</taxon>
        <taxon>eudicotyledons</taxon>
        <taxon>Gunneridae</taxon>
        <taxon>Pentapetalae</taxon>
        <taxon>asterids</taxon>
        <taxon>campanulids</taxon>
        <taxon>Asterales</taxon>
        <taxon>Asteraceae</taxon>
        <taxon>Asteroideae</taxon>
        <taxon>Anthemideae</taxon>
        <taxon>Anthemidinae</taxon>
        <taxon>Tanacetum</taxon>
    </lineage>
</organism>
<reference evidence="2" key="1">
    <citation type="journal article" date="2019" name="Sci. Rep.">
        <title>Draft genome of Tanacetum cinerariifolium, the natural source of mosquito coil.</title>
        <authorList>
            <person name="Yamashiro T."/>
            <person name="Shiraishi A."/>
            <person name="Satake H."/>
            <person name="Nakayama K."/>
        </authorList>
    </citation>
    <scope>NUCLEOTIDE SEQUENCE</scope>
</reference>
<evidence type="ECO:0000313" key="2">
    <source>
        <dbReference type="EMBL" id="GFD22181.1"/>
    </source>
</evidence>
<feature type="non-terminal residue" evidence="2">
    <location>
        <position position="1"/>
    </location>
</feature>
<feature type="region of interest" description="Disordered" evidence="1">
    <location>
        <begin position="70"/>
        <end position="93"/>
    </location>
</feature>
<gene>
    <name evidence="2" type="ORF">Tci_894150</name>
</gene>
<accession>A0A699UKG2</accession>
<dbReference type="EMBL" id="BKCJ011335166">
    <property type="protein sequence ID" value="GFD22181.1"/>
    <property type="molecule type" value="Genomic_DNA"/>
</dbReference>
<protein>
    <submittedName>
        <fullName evidence="2">Uncharacterized protein</fullName>
    </submittedName>
</protein>
<evidence type="ECO:0000256" key="1">
    <source>
        <dbReference type="SAM" id="MobiDB-lite"/>
    </source>
</evidence>
<comment type="caution">
    <text evidence="2">The sequence shown here is derived from an EMBL/GenBank/DDBJ whole genome shotgun (WGS) entry which is preliminary data.</text>
</comment>
<name>A0A699UKG2_TANCI</name>